<name>A0A0U5GBE6_ASPCI</name>
<dbReference type="InterPro" id="IPR051164">
    <property type="entry name" value="NmrA-like_oxidored"/>
</dbReference>
<dbReference type="SUPFAM" id="SSF51735">
    <property type="entry name" value="NAD(P)-binding Rossmann-fold domains"/>
    <property type="match status" value="1"/>
</dbReference>
<dbReference type="Proteomes" id="UP000054771">
    <property type="component" value="Unassembled WGS sequence"/>
</dbReference>
<sequence>MPSEKPILVVLGATGKQGGSVISYFLSLSPSPYALRGVTRDPSSPKSASLAAAGVDMVKANVDDPSSLDAAFKGASAIFSVTDFWINFFDPLEREKAVASGQPIGVHCREREIQMNRNIIDAAAKISTLDRFIFSGLVNTNKLSGGKYPHVYHFEGKGLSEDYGRSTHPDLWAKTSMLYAGLYLENYFGVSGALFRPKLNQAKDTLVLTLPDFLARSPFPMYSAVDDTGALVHALLRAAPGKKLRGVNEWLNLRDMTEILGEVLEKKVEFADSQPVTLSGDPDLDKEMNDMMGFLVEFGYFGDNSENVDKSTVNPSDLGVPVQLQTAKEWFKKQDWERELEVGV</sequence>
<dbReference type="EMBL" id="CDMC01000013">
    <property type="protein sequence ID" value="CEL09142.1"/>
    <property type="molecule type" value="Genomic_DNA"/>
</dbReference>
<accession>A0A0U5GBE6</accession>
<dbReference type="OrthoDB" id="3358371at2759"/>
<proteinExistence type="inferred from homology"/>
<evidence type="ECO:0000256" key="2">
    <source>
        <dbReference type="ARBA" id="ARBA00022857"/>
    </source>
</evidence>
<dbReference type="PANTHER" id="PTHR42748">
    <property type="entry name" value="NITROGEN METABOLITE REPRESSION PROTEIN NMRA FAMILY MEMBER"/>
    <property type="match status" value="1"/>
</dbReference>
<dbReference type="OMA" id="CHFDSKA"/>
<evidence type="ECO:0000313" key="5">
    <source>
        <dbReference type="Proteomes" id="UP000054771"/>
    </source>
</evidence>
<dbReference type="STRING" id="454130.A0A0U5GBE6"/>
<dbReference type="GO" id="GO:0005634">
    <property type="term" value="C:nucleus"/>
    <property type="evidence" value="ECO:0007669"/>
    <property type="project" value="TreeGrafter"/>
</dbReference>
<organism evidence="4 5">
    <name type="scientific">Aspergillus calidoustus</name>
    <dbReference type="NCBI Taxonomy" id="454130"/>
    <lineage>
        <taxon>Eukaryota</taxon>
        <taxon>Fungi</taxon>
        <taxon>Dikarya</taxon>
        <taxon>Ascomycota</taxon>
        <taxon>Pezizomycotina</taxon>
        <taxon>Eurotiomycetes</taxon>
        <taxon>Eurotiomycetidae</taxon>
        <taxon>Eurotiales</taxon>
        <taxon>Aspergillaceae</taxon>
        <taxon>Aspergillus</taxon>
        <taxon>Aspergillus subgen. Nidulantes</taxon>
    </lineage>
</organism>
<dbReference type="Gene3D" id="3.40.50.720">
    <property type="entry name" value="NAD(P)-binding Rossmann-like Domain"/>
    <property type="match status" value="1"/>
</dbReference>
<gene>
    <name evidence="4" type="ORF">ASPCAL12282</name>
</gene>
<dbReference type="Pfam" id="PF05368">
    <property type="entry name" value="NmrA"/>
    <property type="match status" value="1"/>
</dbReference>
<comment type="similarity">
    <text evidence="1">Belongs to the NmrA-type oxidoreductase family.</text>
</comment>
<reference evidence="5" key="1">
    <citation type="journal article" date="2016" name="Genome Announc.">
        <title>Draft genome sequences of fungus Aspergillus calidoustus.</title>
        <authorList>
            <person name="Horn F."/>
            <person name="Linde J."/>
            <person name="Mattern D.J."/>
            <person name="Walther G."/>
            <person name="Guthke R."/>
            <person name="Scherlach K."/>
            <person name="Martin K."/>
            <person name="Brakhage A.A."/>
            <person name="Petzke L."/>
            <person name="Valiante V."/>
        </authorList>
    </citation>
    <scope>NUCLEOTIDE SEQUENCE [LARGE SCALE GENOMIC DNA]</scope>
    <source>
        <strain evidence="5">SF006504</strain>
    </source>
</reference>
<keyword evidence="2" id="KW-0521">NADP</keyword>
<feature type="domain" description="NmrA-like" evidence="3">
    <location>
        <begin position="7"/>
        <end position="313"/>
    </location>
</feature>
<dbReference type="InterPro" id="IPR008030">
    <property type="entry name" value="NmrA-like"/>
</dbReference>
<dbReference type="PANTHER" id="PTHR42748:SF26">
    <property type="entry name" value="NMRA-LIKE DOMAIN-CONTAINING PROTEIN"/>
    <property type="match status" value="1"/>
</dbReference>
<dbReference type="CDD" id="cd05251">
    <property type="entry name" value="NmrA_like_SDR_a"/>
    <property type="match status" value="1"/>
</dbReference>
<dbReference type="Gene3D" id="3.90.25.10">
    <property type="entry name" value="UDP-galactose 4-epimerase, domain 1"/>
    <property type="match status" value="1"/>
</dbReference>
<protein>
    <recommendedName>
        <fullName evidence="3">NmrA-like domain-containing protein</fullName>
    </recommendedName>
</protein>
<dbReference type="InterPro" id="IPR036291">
    <property type="entry name" value="NAD(P)-bd_dom_sf"/>
</dbReference>
<keyword evidence="5" id="KW-1185">Reference proteome</keyword>
<evidence type="ECO:0000256" key="1">
    <source>
        <dbReference type="ARBA" id="ARBA00006328"/>
    </source>
</evidence>
<evidence type="ECO:0000313" key="4">
    <source>
        <dbReference type="EMBL" id="CEL09142.1"/>
    </source>
</evidence>
<dbReference type="AlphaFoldDB" id="A0A0U5GBE6"/>
<evidence type="ECO:0000259" key="3">
    <source>
        <dbReference type="Pfam" id="PF05368"/>
    </source>
</evidence>